<gene>
    <name evidence="2" type="ORF">G3446_13130</name>
</gene>
<keyword evidence="3" id="KW-1185">Reference proteome</keyword>
<evidence type="ECO:0008006" key="4">
    <source>
        <dbReference type="Google" id="ProtNLM"/>
    </source>
</evidence>
<dbReference type="AlphaFoldDB" id="A0A6M0JZD3"/>
<evidence type="ECO:0000256" key="1">
    <source>
        <dbReference type="SAM" id="Phobius"/>
    </source>
</evidence>
<feature type="transmembrane region" description="Helical" evidence="1">
    <location>
        <begin position="95"/>
        <end position="117"/>
    </location>
</feature>
<proteinExistence type="predicted"/>
<evidence type="ECO:0000313" key="2">
    <source>
        <dbReference type="EMBL" id="NEV62822.1"/>
    </source>
</evidence>
<dbReference type="RefSeq" id="WP_164453288.1">
    <property type="nucleotide sequence ID" value="NZ_JAAIJQ010000035.1"/>
</dbReference>
<feature type="transmembrane region" description="Helical" evidence="1">
    <location>
        <begin position="274"/>
        <end position="305"/>
    </location>
</feature>
<dbReference type="EMBL" id="JAAIJQ010000035">
    <property type="protein sequence ID" value="NEV62822.1"/>
    <property type="molecule type" value="Genomic_DNA"/>
</dbReference>
<sequence>MTLPGLACAALIRRFLLKEEPGAWSLALGYGYLVGMLVAASLLRLLAPLGLTVSFWLALLCFLPALAFAIREMLPAKRRLLGLRPAWPLSISRLIGWKPALSILLLAWLAARATILASEVWLQPLFPWDAWTTWAARARVWCELGQLVPFVSANDWLTSSGSGAYTIAAWSYPKTVSLIALWSALAYGGWNDTAANLPWLGCYVALGLGFYGQARRWGADVAPSLVFLWMLLSIPLLNVHVALAGYADIWLSAVFGLSAIALVHWAANGDPRQAVLAAILAAFLPFIKHEGAVWVSLLACAAIVASVRPRWILMAIAGLAGGLGLVLSTGGLALTIPLLGSLELRPDHLRLFALAELDLGFHNSWPATVDNLFIYGNWNLLLYLLVPAIPWGLARLARTGDSPWLRAELALVLSSLAALFVLFFLTDAHRWAERSTSVSRLVLHFTPVYVFYLFSLFCLPRAQIPGPSAAVPDRA</sequence>
<feature type="transmembrane region" description="Helical" evidence="1">
    <location>
        <begin position="438"/>
        <end position="459"/>
    </location>
</feature>
<feature type="transmembrane region" description="Helical" evidence="1">
    <location>
        <begin position="23"/>
        <end position="47"/>
    </location>
</feature>
<feature type="transmembrane region" description="Helical" evidence="1">
    <location>
        <begin position="380"/>
        <end position="397"/>
    </location>
</feature>
<keyword evidence="1" id="KW-0812">Transmembrane</keyword>
<protein>
    <recommendedName>
        <fullName evidence="4">Glycosyltransferase RgtA/B/C/D-like domain-containing protein</fullName>
    </recommendedName>
</protein>
<evidence type="ECO:0000313" key="3">
    <source>
        <dbReference type="Proteomes" id="UP000483379"/>
    </source>
</evidence>
<feature type="transmembrane region" description="Helical" evidence="1">
    <location>
        <begin position="53"/>
        <end position="74"/>
    </location>
</feature>
<dbReference type="Proteomes" id="UP000483379">
    <property type="component" value="Unassembled WGS sequence"/>
</dbReference>
<feature type="transmembrane region" description="Helical" evidence="1">
    <location>
        <begin position="249"/>
        <end position="267"/>
    </location>
</feature>
<reference evidence="2 3" key="1">
    <citation type="submission" date="2020-02" db="EMBL/GenBank/DDBJ databases">
        <title>Genome sequences of Thiorhodococcus mannitoliphagus and Thiorhodococcus minor, purple sulfur photosynthetic bacteria in the gammaproteobacterial family, Chromatiaceae.</title>
        <authorList>
            <person name="Aviles F.A."/>
            <person name="Meyer T.E."/>
            <person name="Kyndt J.A."/>
        </authorList>
    </citation>
    <scope>NUCLEOTIDE SEQUENCE [LARGE SCALE GENOMIC DNA]</scope>
    <source>
        <strain evidence="2 3">DSM 11518</strain>
    </source>
</reference>
<feature type="transmembrane region" description="Helical" evidence="1">
    <location>
        <begin position="409"/>
        <end position="426"/>
    </location>
</feature>
<comment type="caution">
    <text evidence="2">The sequence shown here is derived from an EMBL/GenBank/DDBJ whole genome shotgun (WGS) entry which is preliminary data.</text>
</comment>
<feature type="transmembrane region" description="Helical" evidence="1">
    <location>
        <begin position="311"/>
        <end position="339"/>
    </location>
</feature>
<keyword evidence="1" id="KW-1133">Transmembrane helix</keyword>
<organism evidence="2 3">
    <name type="scientific">Thiorhodococcus minor</name>
    <dbReference type="NCBI Taxonomy" id="57489"/>
    <lineage>
        <taxon>Bacteria</taxon>
        <taxon>Pseudomonadati</taxon>
        <taxon>Pseudomonadota</taxon>
        <taxon>Gammaproteobacteria</taxon>
        <taxon>Chromatiales</taxon>
        <taxon>Chromatiaceae</taxon>
        <taxon>Thiorhodococcus</taxon>
    </lineage>
</organism>
<keyword evidence="1" id="KW-0472">Membrane</keyword>
<name>A0A6M0JZD3_9GAMM</name>
<feature type="transmembrane region" description="Helical" evidence="1">
    <location>
        <begin position="226"/>
        <end position="243"/>
    </location>
</feature>
<accession>A0A6M0JZD3</accession>
<feature type="transmembrane region" description="Helical" evidence="1">
    <location>
        <begin position="197"/>
        <end position="214"/>
    </location>
</feature>